<comment type="catalytic activity">
    <reaction evidence="3">
        <text>Random hydrolysis of (1-&gt;4)-linkages between N-acetyl-beta-D-glucosamine and D-glucuronate residues in hyaluronate.</text>
        <dbReference type="EC" id="3.2.1.35"/>
    </reaction>
</comment>
<organism evidence="5 6">
    <name type="scientific">Strongylocentrotus purpuratus</name>
    <name type="common">Purple sea urchin</name>
    <dbReference type="NCBI Taxonomy" id="7668"/>
    <lineage>
        <taxon>Eukaryota</taxon>
        <taxon>Metazoa</taxon>
        <taxon>Echinodermata</taxon>
        <taxon>Eleutherozoa</taxon>
        <taxon>Echinozoa</taxon>
        <taxon>Echinoidea</taxon>
        <taxon>Euechinoidea</taxon>
        <taxon>Echinacea</taxon>
        <taxon>Camarodonta</taxon>
        <taxon>Echinidea</taxon>
        <taxon>Strongylocentrotidae</taxon>
        <taxon>Strongylocentrotus</taxon>
    </lineage>
</organism>
<evidence type="ECO:0000313" key="5">
    <source>
        <dbReference type="EnsemblMetazoa" id="XP_011678102"/>
    </source>
</evidence>
<keyword evidence="6" id="KW-1185">Reference proteome</keyword>
<dbReference type="PRINTS" id="PR00846">
    <property type="entry name" value="GLHYDRLASE56"/>
</dbReference>
<protein>
    <recommendedName>
        <fullName evidence="3">Hyaluronidase</fullName>
        <ecNumber evidence="3">3.2.1.35</ecNumber>
    </recommendedName>
</protein>
<dbReference type="InterPro" id="IPR018155">
    <property type="entry name" value="Hyaluronidase"/>
</dbReference>
<keyword evidence="4" id="KW-0732">Signal</keyword>
<keyword evidence="3" id="KW-0326">Glycosidase</keyword>
<dbReference type="Pfam" id="PF01630">
    <property type="entry name" value="Glyco_hydro_56"/>
    <property type="match status" value="1"/>
</dbReference>
<dbReference type="SUPFAM" id="SSF51445">
    <property type="entry name" value="(Trans)glycosidases"/>
    <property type="match status" value="1"/>
</dbReference>
<dbReference type="InterPro" id="IPR013785">
    <property type="entry name" value="Aldolase_TIM"/>
</dbReference>
<dbReference type="AlphaFoldDB" id="A0A7M7HPA0"/>
<feature type="chain" id="PRO_5029848111" description="Hyaluronidase" evidence="4">
    <location>
        <begin position="23"/>
        <end position="448"/>
    </location>
</feature>
<dbReference type="EnsemblMetazoa" id="XM_011679800">
    <property type="protein sequence ID" value="XP_011678102"/>
    <property type="gene ID" value="LOC582946"/>
</dbReference>
<dbReference type="GeneID" id="582946"/>
<evidence type="ECO:0000256" key="1">
    <source>
        <dbReference type="ARBA" id="ARBA00008871"/>
    </source>
</evidence>
<dbReference type="InterPro" id="IPR017853">
    <property type="entry name" value="GH"/>
</dbReference>
<dbReference type="GO" id="GO:0004415">
    <property type="term" value="F:hyalurononglucosaminidase activity"/>
    <property type="evidence" value="ECO:0007669"/>
    <property type="project" value="UniProtKB-UniRule"/>
</dbReference>
<name>A0A7M7HPA0_STRPU</name>
<dbReference type="Gene3D" id="3.20.20.70">
    <property type="entry name" value="Aldolase class I"/>
    <property type="match status" value="1"/>
</dbReference>
<evidence type="ECO:0000256" key="2">
    <source>
        <dbReference type="ARBA" id="ARBA00023157"/>
    </source>
</evidence>
<dbReference type="PANTHER" id="PTHR11769:SF35">
    <property type="entry name" value="HYALURONIDASE"/>
    <property type="match status" value="1"/>
</dbReference>
<dbReference type="OMA" id="WVRNWDS"/>
<comment type="similarity">
    <text evidence="1 3">Belongs to the glycosyl hydrolase 56 family.</text>
</comment>
<dbReference type="EC" id="3.2.1.35" evidence="3"/>
<dbReference type="PANTHER" id="PTHR11769">
    <property type="entry name" value="HYALURONIDASE"/>
    <property type="match status" value="1"/>
</dbReference>
<feature type="signal peptide" evidence="4">
    <location>
        <begin position="1"/>
        <end position="22"/>
    </location>
</feature>
<keyword evidence="3" id="KW-0378">Hydrolase</keyword>
<keyword evidence="2" id="KW-1015">Disulfide bond</keyword>
<reference evidence="5" key="2">
    <citation type="submission" date="2021-01" db="UniProtKB">
        <authorList>
            <consortium name="EnsemblMetazoa"/>
        </authorList>
    </citation>
    <scope>IDENTIFICATION</scope>
</reference>
<proteinExistence type="inferred from homology"/>
<dbReference type="GO" id="GO:0005975">
    <property type="term" value="P:carbohydrate metabolic process"/>
    <property type="evidence" value="ECO:0007669"/>
    <property type="project" value="InterPro"/>
</dbReference>
<evidence type="ECO:0000256" key="4">
    <source>
        <dbReference type="SAM" id="SignalP"/>
    </source>
</evidence>
<evidence type="ECO:0000313" key="6">
    <source>
        <dbReference type="Proteomes" id="UP000007110"/>
    </source>
</evidence>
<dbReference type="RefSeq" id="XP_011678102.2">
    <property type="nucleotide sequence ID" value="XM_011679800.2"/>
</dbReference>
<sequence length="448" mass="51288">MSWFRQICTLISVLSSFLLLQCTFISSEKQQNVAGFRGSMRQLEPRRYLADGRYDLNARPMQGQSVFRAIWDVPNFCKDRYSIDIPLGAYGIEFNQNHEWRVGDVLNVFNHQSGCFPYVNRTTGIFMNGGLPQLGNITAHLEKMADDINREIPDRQYNGLVMIDWEEWSPQWLGTEPRYRRFSMDSVRSKHPGWDNATIEAVAKLEWTQGAKLFMESTLKLFKQLRPESLWGYYRYPQCAVKFGRIPECQPDQGKLNDQSLWLVDASSILYPSIYLKPEKFADFAGAVGAKLEETFRVLTESKYPDGAVMSYTRFNYSLTDYYFTLEDLNNTILTSAEFGTHGVVLWGDNYDDKTSQSCQELRDYVIKALGPTVVMAKEGAESCSRRVCSGRGRCVGEILTCVKGDHGEKKKNIGEKIVFVLVDALLDGKDMIVVRVSWFLVKSENYL</sequence>
<accession>A0A7M7HPA0</accession>
<reference evidence="6" key="1">
    <citation type="submission" date="2015-02" db="EMBL/GenBank/DDBJ databases">
        <title>Genome sequencing for Strongylocentrotus purpuratus.</title>
        <authorList>
            <person name="Murali S."/>
            <person name="Liu Y."/>
            <person name="Vee V."/>
            <person name="English A."/>
            <person name="Wang M."/>
            <person name="Skinner E."/>
            <person name="Han Y."/>
            <person name="Muzny D.M."/>
            <person name="Worley K.C."/>
            <person name="Gibbs R.A."/>
        </authorList>
    </citation>
    <scope>NUCLEOTIDE SEQUENCE</scope>
</reference>
<evidence type="ECO:0000256" key="3">
    <source>
        <dbReference type="RuleBase" id="RU610713"/>
    </source>
</evidence>
<dbReference type="KEGG" id="spu:582946"/>
<dbReference type="Proteomes" id="UP000007110">
    <property type="component" value="Unassembled WGS sequence"/>
</dbReference>